<dbReference type="InterPro" id="IPR001920">
    <property type="entry name" value="Asp/Glu_race"/>
</dbReference>
<dbReference type="AlphaFoldDB" id="A0AA37BSE4"/>
<organism evidence="2 3">
    <name type="scientific">Thermogymnomonas acidicola</name>
    <dbReference type="NCBI Taxonomy" id="399579"/>
    <lineage>
        <taxon>Archaea</taxon>
        <taxon>Methanobacteriati</taxon>
        <taxon>Thermoplasmatota</taxon>
        <taxon>Thermoplasmata</taxon>
        <taxon>Thermoplasmatales</taxon>
        <taxon>Thermogymnomonas</taxon>
    </lineage>
</organism>
<keyword evidence="3" id="KW-1185">Reference proteome</keyword>
<dbReference type="EMBL" id="BMNY01000002">
    <property type="protein sequence ID" value="GGM77560.1"/>
    <property type="molecule type" value="Genomic_DNA"/>
</dbReference>
<name>A0AA37BSE4_9ARCH</name>
<dbReference type="InterPro" id="IPR053714">
    <property type="entry name" value="Iso_Racemase_Enz_sf"/>
</dbReference>
<proteinExistence type="inferred from homology"/>
<dbReference type="Gene3D" id="3.40.50.12500">
    <property type="match status" value="1"/>
</dbReference>
<dbReference type="Proteomes" id="UP000632195">
    <property type="component" value="Unassembled WGS sequence"/>
</dbReference>
<dbReference type="SUPFAM" id="SSF53681">
    <property type="entry name" value="Aspartate/glutamate racemase"/>
    <property type="match status" value="1"/>
</dbReference>
<dbReference type="RefSeq" id="WP_188681578.1">
    <property type="nucleotide sequence ID" value="NZ_BMNY01000002.1"/>
</dbReference>
<dbReference type="GO" id="GO:0047661">
    <property type="term" value="F:amino-acid racemase activity"/>
    <property type="evidence" value="ECO:0007669"/>
    <property type="project" value="InterPro"/>
</dbReference>
<dbReference type="PANTHER" id="PTHR28047:SF5">
    <property type="entry name" value="PROTEIN DCG1"/>
    <property type="match status" value="1"/>
</dbReference>
<comment type="similarity">
    <text evidence="1">Belongs to the HyuE racemase family.</text>
</comment>
<reference evidence="2" key="2">
    <citation type="submission" date="2022-09" db="EMBL/GenBank/DDBJ databases">
        <authorList>
            <person name="Sun Q."/>
            <person name="Ohkuma M."/>
        </authorList>
    </citation>
    <scope>NUCLEOTIDE SEQUENCE</scope>
    <source>
        <strain evidence="2">JCM 13583</strain>
    </source>
</reference>
<evidence type="ECO:0000313" key="3">
    <source>
        <dbReference type="Proteomes" id="UP000632195"/>
    </source>
</evidence>
<protein>
    <submittedName>
        <fullName evidence="2">Hydantoin racemase</fullName>
    </submittedName>
</protein>
<evidence type="ECO:0000313" key="2">
    <source>
        <dbReference type="EMBL" id="GGM77560.1"/>
    </source>
</evidence>
<reference evidence="2" key="1">
    <citation type="journal article" date="2014" name="Int. J. Syst. Evol. Microbiol.">
        <title>Complete genome sequence of Corynebacterium casei LMG S-19264T (=DSM 44701T), isolated from a smear-ripened cheese.</title>
        <authorList>
            <consortium name="US DOE Joint Genome Institute (JGI-PGF)"/>
            <person name="Walter F."/>
            <person name="Albersmeier A."/>
            <person name="Kalinowski J."/>
            <person name="Ruckert C."/>
        </authorList>
    </citation>
    <scope>NUCLEOTIDE SEQUENCE</scope>
    <source>
        <strain evidence="2">JCM 13583</strain>
    </source>
</reference>
<dbReference type="InterPro" id="IPR052186">
    <property type="entry name" value="Hydantoin_racemase-like"/>
</dbReference>
<comment type="caution">
    <text evidence="2">The sequence shown here is derived from an EMBL/GenBank/DDBJ whole genome shotgun (WGS) entry which is preliminary data.</text>
</comment>
<gene>
    <name evidence="2" type="primary">hyuE</name>
    <name evidence="2" type="ORF">GCM10007108_14650</name>
</gene>
<sequence>MTRILWINPVGTDEFDGPIRGYLIKHAAPGTEVDVVSFERGPHHLEYSVYEALVAADILRTVRRAEEQGYDAAVIGCFYDPFLYEARELSGMVVTAPAESSMALAMSLGTSFSIVVGRTKWVPQMRENVQRYGMSERLVSFESVDMGVLEFQREPRETEKRIVQAARRAVEKGAEVIILGCTIEFGFYRQVQEEVGVPVVDAVLAPFKHAEFLAEVRKRTGISHSRKGRFEPSPESEWLEWGIRV</sequence>
<dbReference type="PANTHER" id="PTHR28047">
    <property type="entry name" value="PROTEIN DCG1"/>
    <property type="match status" value="1"/>
</dbReference>
<accession>A0AA37BSE4</accession>
<evidence type="ECO:0000256" key="1">
    <source>
        <dbReference type="ARBA" id="ARBA00038414"/>
    </source>
</evidence>
<dbReference type="InterPro" id="IPR015942">
    <property type="entry name" value="Asp/Glu/hydantoin_racemase"/>
</dbReference>
<dbReference type="Pfam" id="PF01177">
    <property type="entry name" value="Asp_Glu_race"/>
    <property type="match status" value="1"/>
</dbReference>